<evidence type="ECO:0000256" key="6">
    <source>
        <dbReference type="RuleBase" id="RU003915"/>
    </source>
</evidence>
<dbReference type="EC" id="5.2.1.8" evidence="6"/>
<dbReference type="InterPro" id="IPR001179">
    <property type="entry name" value="PPIase_FKBP_dom"/>
</dbReference>
<comment type="caution">
    <text evidence="8">The sequence shown here is derived from an EMBL/GenBank/DDBJ whole genome shotgun (WGS) entry which is preliminary data.</text>
</comment>
<protein>
    <recommendedName>
        <fullName evidence="6">Peptidyl-prolyl cis-trans isomerase</fullName>
        <ecNumber evidence="6">5.2.1.8</ecNumber>
    </recommendedName>
</protein>
<dbReference type="InterPro" id="IPR046357">
    <property type="entry name" value="PPIase_dom_sf"/>
</dbReference>
<comment type="catalytic activity">
    <reaction evidence="1 5 6">
        <text>[protein]-peptidylproline (omega=180) = [protein]-peptidylproline (omega=0)</text>
        <dbReference type="Rhea" id="RHEA:16237"/>
        <dbReference type="Rhea" id="RHEA-COMP:10747"/>
        <dbReference type="Rhea" id="RHEA-COMP:10748"/>
        <dbReference type="ChEBI" id="CHEBI:83833"/>
        <dbReference type="ChEBI" id="CHEBI:83834"/>
        <dbReference type="EC" id="5.2.1.8"/>
    </reaction>
</comment>
<sequence>MPTPKAGEPTRQDNGLVIQDVVVGTGKIAENGDTLNAHYVGTLESGTVFDESYGRGQPIQFVLGSGQLIQGWELGLIGMKEGGKRKLIIPPELGYGARGAGDIIPPNSTLLFEIELVSVTKK</sequence>
<dbReference type="GO" id="GO:0003755">
    <property type="term" value="F:peptidyl-prolyl cis-trans isomerase activity"/>
    <property type="evidence" value="ECO:0007669"/>
    <property type="project" value="UniProtKB-UniRule"/>
</dbReference>
<dbReference type="EMBL" id="MGKJ01000010">
    <property type="protein sequence ID" value="OGN24731.1"/>
    <property type="molecule type" value="Genomic_DNA"/>
</dbReference>
<evidence type="ECO:0000313" key="9">
    <source>
        <dbReference type="Proteomes" id="UP000178911"/>
    </source>
</evidence>
<dbReference type="PROSITE" id="PS50059">
    <property type="entry name" value="FKBP_PPIASE"/>
    <property type="match status" value="1"/>
</dbReference>
<evidence type="ECO:0000256" key="2">
    <source>
        <dbReference type="ARBA" id="ARBA00006577"/>
    </source>
</evidence>
<evidence type="ECO:0000256" key="5">
    <source>
        <dbReference type="PROSITE-ProRule" id="PRU00277"/>
    </source>
</evidence>
<evidence type="ECO:0000256" key="3">
    <source>
        <dbReference type="ARBA" id="ARBA00023110"/>
    </source>
</evidence>
<organism evidence="8 9">
    <name type="scientific">Candidatus Yanofskybacteria bacterium RIFCSPLOWO2_01_FULL_43_22</name>
    <dbReference type="NCBI Taxonomy" id="1802695"/>
    <lineage>
        <taxon>Bacteria</taxon>
        <taxon>Candidatus Yanofskyibacteriota</taxon>
    </lineage>
</organism>
<dbReference type="PANTHER" id="PTHR43811">
    <property type="entry name" value="FKBP-TYPE PEPTIDYL-PROLYL CIS-TRANS ISOMERASE FKPA"/>
    <property type="match status" value="1"/>
</dbReference>
<feature type="domain" description="PPIase FKBP-type" evidence="7">
    <location>
        <begin position="32"/>
        <end position="120"/>
    </location>
</feature>
<keyword evidence="4 5" id="KW-0413">Isomerase</keyword>
<evidence type="ECO:0000313" key="8">
    <source>
        <dbReference type="EMBL" id="OGN24731.1"/>
    </source>
</evidence>
<dbReference type="PANTHER" id="PTHR43811:SF19">
    <property type="entry name" value="39 KDA FK506-BINDING NUCLEAR PROTEIN"/>
    <property type="match status" value="1"/>
</dbReference>
<dbReference type="FunFam" id="3.10.50.40:FF:000006">
    <property type="entry name" value="Peptidyl-prolyl cis-trans isomerase"/>
    <property type="match status" value="1"/>
</dbReference>
<accession>A0A1F8GHF3</accession>
<dbReference type="STRING" id="1802695.A3A13_01320"/>
<keyword evidence="3 5" id="KW-0697">Rotamase</keyword>
<proteinExistence type="inferred from homology"/>
<dbReference type="SUPFAM" id="SSF54534">
    <property type="entry name" value="FKBP-like"/>
    <property type="match status" value="1"/>
</dbReference>
<dbReference type="Proteomes" id="UP000178911">
    <property type="component" value="Unassembled WGS sequence"/>
</dbReference>
<evidence type="ECO:0000256" key="1">
    <source>
        <dbReference type="ARBA" id="ARBA00000971"/>
    </source>
</evidence>
<comment type="similarity">
    <text evidence="2 6">Belongs to the FKBP-type PPIase family.</text>
</comment>
<dbReference type="Pfam" id="PF00254">
    <property type="entry name" value="FKBP_C"/>
    <property type="match status" value="1"/>
</dbReference>
<reference evidence="8 9" key="1">
    <citation type="journal article" date="2016" name="Nat. Commun.">
        <title>Thousands of microbial genomes shed light on interconnected biogeochemical processes in an aquifer system.</title>
        <authorList>
            <person name="Anantharaman K."/>
            <person name="Brown C.T."/>
            <person name="Hug L.A."/>
            <person name="Sharon I."/>
            <person name="Castelle C.J."/>
            <person name="Probst A.J."/>
            <person name="Thomas B.C."/>
            <person name="Singh A."/>
            <person name="Wilkins M.J."/>
            <person name="Karaoz U."/>
            <person name="Brodie E.L."/>
            <person name="Williams K.H."/>
            <person name="Hubbard S.S."/>
            <person name="Banfield J.F."/>
        </authorList>
    </citation>
    <scope>NUCLEOTIDE SEQUENCE [LARGE SCALE GENOMIC DNA]</scope>
</reference>
<evidence type="ECO:0000256" key="4">
    <source>
        <dbReference type="ARBA" id="ARBA00023235"/>
    </source>
</evidence>
<gene>
    <name evidence="8" type="ORF">A3A13_01320</name>
</gene>
<dbReference type="AlphaFoldDB" id="A0A1F8GHF3"/>
<dbReference type="Gene3D" id="3.10.50.40">
    <property type="match status" value="1"/>
</dbReference>
<evidence type="ECO:0000259" key="7">
    <source>
        <dbReference type="PROSITE" id="PS50059"/>
    </source>
</evidence>
<name>A0A1F8GHF3_9BACT</name>